<evidence type="ECO:0000256" key="4">
    <source>
        <dbReference type="ARBA" id="ARBA00013059"/>
    </source>
</evidence>
<keyword evidence="8" id="KW-0457">Lysine biosynthesis</keyword>
<evidence type="ECO:0000256" key="2">
    <source>
        <dbReference type="ARBA" id="ARBA00005139"/>
    </source>
</evidence>
<sequence>MKKGVLTRIEADEKVIQVRMDNVEKNSLFVADIFKTFSKHGVNIDMISSVNFVEELRIDFTCEEDSQKQLNEAIQEVNDNHPRISIHTYKNVGKLVVEGEAMRDEPGVAAEIFDIFGQNQIPFSQVTTSEISISFVLHSKYIAKALEKIKEAIE</sequence>
<evidence type="ECO:0000256" key="7">
    <source>
        <dbReference type="ARBA" id="ARBA00022840"/>
    </source>
</evidence>
<feature type="domain" description="ACT" evidence="10">
    <location>
        <begin position="97"/>
        <end position="154"/>
    </location>
</feature>
<dbReference type="AlphaFoldDB" id="A0A0R2H3T6"/>
<comment type="caution">
    <text evidence="11">The sequence shown here is derived from an EMBL/GenBank/DDBJ whole genome shotgun (WGS) entry which is preliminary data.</text>
</comment>
<evidence type="ECO:0000313" key="12">
    <source>
        <dbReference type="Proteomes" id="UP000051841"/>
    </source>
</evidence>
<dbReference type="EMBL" id="JQBL01000039">
    <property type="protein sequence ID" value="KRN47587.1"/>
    <property type="molecule type" value="Genomic_DNA"/>
</dbReference>
<evidence type="ECO:0000313" key="11">
    <source>
        <dbReference type="EMBL" id="KRN47587.1"/>
    </source>
</evidence>
<keyword evidence="5" id="KW-0547">Nucleotide-binding</keyword>
<keyword evidence="6" id="KW-0808">Transferase</keyword>
<keyword evidence="7" id="KW-0067">ATP-binding</keyword>
<dbReference type="GO" id="GO:0005524">
    <property type="term" value="F:ATP binding"/>
    <property type="evidence" value="ECO:0007669"/>
    <property type="project" value="UniProtKB-KW"/>
</dbReference>
<protein>
    <recommendedName>
        <fullName evidence="4">aspartate kinase</fullName>
        <ecNumber evidence="4">2.7.2.4</ecNumber>
    </recommendedName>
</protein>
<evidence type="ECO:0000259" key="10">
    <source>
        <dbReference type="PROSITE" id="PS51671"/>
    </source>
</evidence>
<dbReference type="GO" id="GO:0009089">
    <property type="term" value="P:lysine biosynthetic process via diaminopimelate"/>
    <property type="evidence" value="ECO:0007669"/>
    <property type="project" value="TreeGrafter"/>
</dbReference>
<dbReference type="InterPro" id="IPR054352">
    <property type="entry name" value="ACT_Aspartokinase"/>
</dbReference>
<dbReference type="CDD" id="cd02116">
    <property type="entry name" value="ACT"/>
    <property type="match status" value="1"/>
</dbReference>
<reference evidence="11 12" key="1">
    <citation type="journal article" date="2015" name="Genome Announc.">
        <title>Expanding the biotechnology potential of lactobacilli through comparative genomics of 213 strains and associated genera.</title>
        <authorList>
            <person name="Sun Z."/>
            <person name="Harris H.M."/>
            <person name="McCann A."/>
            <person name="Guo C."/>
            <person name="Argimon S."/>
            <person name="Zhang W."/>
            <person name="Yang X."/>
            <person name="Jeffery I.B."/>
            <person name="Cooney J.C."/>
            <person name="Kagawa T.F."/>
            <person name="Liu W."/>
            <person name="Song Y."/>
            <person name="Salvetti E."/>
            <person name="Wrobel A."/>
            <person name="Rasinkangas P."/>
            <person name="Parkhill J."/>
            <person name="Rea M.C."/>
            <person name="O'Sullivan O."/>
            <person name="Ritari J."/>
            <person name="Douillard F.P."/>
            <person name="Paul Ross R."/>
            <person name="Yang R."/>
            <person name="Briner A.E."/>
            <person name="Felis G.E."/>
            <person name="de Vos W.M."/>
            <person name="Barrangou R."/>
            <person name="Klaenhammer T.R."/>
            <person name="Caufield P.W."/>
            <person name="Cui Y."/>
            <person name="Zhang H."/>
            <person name="O'Toole P.W."/>
        </authorList>
    </citation>
    <scope>NUCLEOTIDE SEQUENCE [LARGE SCALE GENOMIC DNA]</scope>
    <source>
        <strain evidence="11 12">DSM 20405</strain>
    </source>
</reference>
<comment type="similarity">
    <text evidence="3">Belongs to the aspartokinase family.</text>
</comment>
<evidence type="ECO:0000256" key="8">
    <source>
        <dbReference type="ARBA" id="ARBA00023154"/>
    </source>
</evidence>
<evidence type="ECO:0000256" key="1">
    <source>
        <dbReference type="ARBA" id="ARBA00004986"/>
    </source>
</evidence>
<dbReference type="GO" id="GO:0009090">
    <property type="term" value="P:homoserine biosynthetic process"/>
    <property type="evidence" value="ECO:0007669"/>
    <property type="project" value="TreeGrafter"/>
</dbReference>
<dbReference type="Gene3D" id="3.30.70.260">
    <property type="match status" value="2"/>
</dbReference>
<dbReference type="EC" id="2.7.2.4" evidence="4"/>
<dbReference type="SUPFAM" id="SSF55021">
    <property type="entry name" value="ACT-like"/>
    <property type="match status" value="2"/>
</dbReference>
<keyword evidence="8" id="KW-0028">Amino-acid biosynthesis</keyword>
<dbReference type="RefSeq" id="WP_029070887.1">
    <property type="nucleotide sequence ID" value="NZ_JNKN01000038.1"/>
</dbReference>
<comment type="pathway">
    <text evidence="2">Amino-acid biosynthesis; L-threonine biosynthesis; L-threonine from L-aspartate: step 1/5.</text>
</comment>
<evidence type="ECO:0000256" key="6">
    <source>
        <dbReference type="ARBA" id="ARBA00022777"/>
    </source>
</evidence>
<dbReference type="PROSITE" id="PS51671">
    <property type="entry name" value="ACT"/>
    <property type="match status" value="1"/>
</dbReference>
<dbReference type="PANTHER" id="PTHR21499:SF59">
    <property type="entry name" value="ASPARTOKINASE"/>
    <property type="match status" value="1"/>
</dbReference>
<dbReference type="Pfam" id="PF22468">
    <property type="entry name" value="ACT_9"/>
    <property type="match status" value="1"/>
</dbReference>
<name>A0A0R2H3T6_9FIRM</name>
<keyword evidence="6" id="KW-0418">Kinase</keyword>
<keyword evidence="12" id="KW-1185">Reference proteome</keyword>
<dbReference type="InterPro" id="IPR002912">
    <property type="entry name" value="ACT_dom"/>
</dbReference>
<dbReference type="PANTHER" id="PTHR21499">
    <property type="entry name" value="ASPARTATE KINASE"/>
    <property type="match status" value="1"/>
</dbReference>
<accession>A0A0R2H3T6</accession>
<dbReference type="PATRIC" id="fig|1410657.5.peg.1429"/>
<gene>
    <name evidence="11" type="ORF">IV49_GL001380</name>
</gene>
<evidence type="ECO:0000256" key="9">
    <source>
        <dbReference type="ARBA" id="ARBA00047872"/>
    </source>
</evidence>
<proteinExistence type="inferred from homology"/>
<organism evidence="11 12">
    <name type="scientific">Kandleria vitulina DSM 20405</name>
    <dbReference type="NCBI Taxonomy" id="1410657"/>
    <lineage>
        <taxon>Bacteria</taxon>
        <taxon>Bacillati</taxon>
        <taxon>Bacillota</taxon>
        <taxon>Erysipelotrichia</taxon>
        <taxon>Erysipelotrichales</taxon>
        <taxon>Coprobacillaceae</taxon>
        <taxon>Kandleria</taxon>
    </lineage>
</organism>
<dbReference type="GO" id="GO:0005829">
    <property type="term" value="C:cytosol"/>
    <property type="evidence" value="ECO:0007669"/>
    <property type="project" value="TreeGrafter"/>
</dbReference>
<dbReference type="InterPro" id="IPR045865">
    <property type="entry name" value="ACT-like_dom_sf"/>
</dbReference>
<dbReference type="Proteomes" id="UP000051841">
    <property type="component" value="Unassembled WGS sequence"/>
</dbReference>
<comment type="pathway">
    <text evidence="1">Amino-acid biosynthesis; L-methionine biosynthesis via de novo pathway; L-homoserine from L-aspartate: step 1/3.</text>
</comment>
<evidence type="ECO:0000256" key="3">
    <source>
        <dbReference type="ARBA" id="ARBA00010122"/>
    </source>
</evidence>
<dbReference type="GO" id="GO:0004072">
    <property type="term" value="F:aspartate kinase activity"/>
    <property type="evidence" value="ECO:0007669"/>
    <property type="project" value="UniProtKB-EC"/>
</dbReference>
<comment type="catalytic activity">
    <reaction evidence="9">
        <text>L-aspartate + ATP = 4-phospho-L-aspartate + ADP</text>
        <dbReference type="Rhea" id="RHEA:23776"/>
        <dbReference type="ChEBI" id="CHEBI:29991"/>
        <dbReference type="ChEBI" id="CHEBI:30616"/>
        <dbReference type="ChEBI" id="CHEBI:57535"/>
        <dbReference type="ChEBI" id="CHEBI:456216"/>
        <dbReference type="EC" id="2.7.2.4"/>
    </reaction>
</comment>
<evidence type="ECO:0000256" key="5">
    <source>
        <dbReference type="ARBA" id="ARBA00022741"/>
    </source>
</evidence>